<dbReference type="RefSeq" id="WP_015469983.1">
    <property type="nucleotide sequence ID" value="NC_020813.1"/>
</dbReference>
<dbReference type="HOGENOM" id="CLU_1683182_0_0_7"/>
<feature type="signal peptide" evidence="1">
    <location>
        <begin position="1"/>
        <end position="28"/>
    </location>
</feature>
<dbReference type="Proteomes" id="UP000012040">
    <property type="component" value="Chromosome"/>
</dbReference>
<evidence type="ECO:0000256" key="1">
    <source>
        <dbReference type="SAM" id="SignalP"/>
    </source>
</evidence>
<sequence length="156" mass="17582">MFTLIKKRKLAFFLLATLALLLPFQNCSKNPSVFEDSVVQKTMDFFEYRYSEPAEIYFELQIVPDADIPNDPNRMYNLLGLATYADGSTGIIEYEVEVFGTSKQSICSLKAGTLAVGDTLFQETCLLSKQTVIGDAVIKVRRPGGNWHVYTKSYQN</sequence>
<dbReference type="PATRIC" id="fig|1184267.3.peg.1295"/>
<evidence type="ECO:0000313" key="3">
    <source>
        <dbReference type="Proteomes" id="UP000012040"/>
    </source>
</evidence>
<protein>
    <recommendedName>
        <fullName evidence="4">Lipoprotein</fullName>
    </recommendedName>
</protein>
<keyword evidence="1" id="KW-0732">Signal</keyword>
<organism evidence="2 3">
    <name type="scientific">Pseudobdellovibrio exovorus JSS</name>
    <dbReference type="NCBI Taxonomy" id="1184267"/>
    <lineage>
        <taxon>Bacteria</taxon>
        <taxon>Pseudomonadati</taxon>
        <taxon>Bdellovibrionota</taxon>
        <taxon>Bdellovibrionia</taxon>
        <taxon>Bdellovibrionales</taxon>
        <taxon>Pseudobdellovibrionaceae</taxon>
        <taxon>Pseudobdellovibrio</taxon>
    </lineage>
</organism>
<keyword evidence="3" id="KW-1185">Reference proteome</keyword>
<evidence type="ECO:0000313" key="2">
    <source>
        <dbReference type="EMBL" id="AGH95493.1"/>
    </source>
</evidence>
<proteinExistence type="predicted"/>
<dbReference type="STRING" id="1184267.A11Q_1277"/>
<name>M4V8H9_9BACT</name>
<dbReference type="KEGG" id="bex:A11Q_1277"/>
<gene>
    <name evidence="2" type="ORF">A11Q_1277</name>
</gene>
<reference evidence="2 3" key="1">
    <citation type="journal article" date="2013" name="ISME J.">
        <title>By their genes ye shall know them: genomic signatures of predatory bacteria.</title>
        <authorList>
            <person name="Pasternak Z."/>
            <person name="Pietrokovski S."/>
            <person name="Rotem O."/>
            <person name="Gophna U."/>
            <person name="Lurie-Weinberger M.N."/>
            <person name="Jurkevitch E."/>
        </authorList>
    </citation>
    <scope>NUCLEOTIDE SEQUENCE [LARGE SCALE GENOMIC DNA]</scope>
    <source>
        <strain evidence="2 3">JSS</strain>
    </source>
</reference>
<accession>M4V8H9</accession>
<feature type="chain" id="PRO_5004060038" description="Lipoprotein" evidence="1">
    <location>
        <begin position="29"/>
        <end position="156"/>
    </location>
</feature>
<dbReference type="EMBL" id="CP003537">
    <property type="protein sequence ID" value="AGH95493.1"/>
    <property type="molecule type" value="Genomic_DNA"/>
</dbReference>
<dbReference type="AlphaFoldDB" id="M4V8H9"/>
<evidence type="ECO:0008006" key="4">
    <source>
        <dbReference type="Google" id="ProtNLM"/>
    </source>
</evidence>